<dbReference type="Gene3D" id="3.40.50.200">
    <property type="entry name" value="Peptidase S8/S53 domain"/>
    <property type="match status" value="1"/>
</dbReference>
<keyword evidence="4" id="KW-0720">Serine protease</keyword>
<dbReference type="InterPro" id="IPR036852">
    <property type="entry name" value="Peptidase_S8/S53_dom_sf"/>
</dbReference>
<dbReference type="AlphaFoldDB" id="A0A1D9GB08"/>
<dbReference type="Pfam" id="PF00082">
    <property type="entry name" value="Peptidase_S8"/>
    <property type="match status" value="1"/>
</dbReference>
<accession>A0A1D9GB08</accession>
<evidence type="ECO:0000256" key="5">
    <source>
        <dbReference type="PROSITE-ProRule" id="PRU01240"/>
    </source>
</evidence>
<dbReference type="InterPro" id="IPR023828">
    <property type="entry name" value="Peptidase_S8_Ser-AS"/>
</dbReference>
<organism evidence="7">
    <name type="scientific">Moorena producens (strain JHB)</name>
    <dbReference type="NCBI Taxonomy" id="1454205"/>
    <lineage>
        <taxon>Bacteria</taxon>
        <taxon>Bacillati</taxon>
        <taxon>Cyanobacteriota</taxon>
        <taxon>Cyanophyceae</taxon>
        <taxon>Coleofasciculales</taxon>
        <taxon>Coleofasciculaceae</taxon>
        <taxon>Moorena</taxon>
    </lineage>
</organism>
<evidence type="ECO:0000259" key="6">
    <source>
        <dbReference type="Pfam" id="PF00082"/>
    </source>
</evidence>
<comment type="similarity">
    <text evidence="1 5">Belongs to the peptidase S8 family.</text>
</comment>
<dbReference type="InterPro" id="IPR000209">
    <property type="entry name" value="Peptidase_S8/S53_dom"/>
</dbReference>
<name>A0A1D9GB08_MOOP1</name>
<dbReference type="Proteomes" id="UP000176944">
    <property type="component" value="Chromosome"/>
</dbReference>
<dbReference type="PROSITE" id="PS00138">
    <property type="entry name" value="SUBTILASE_SER"/>
    <property type="match status" value="1"/>
</dbReference>
<dbReference type="InterPro" id="IPR050131">
    <property type="entry name" value="Peptidase_S8_subtilisin-like"/>
</dbReference>
<dbReference type="PANTHER" id="PTHR43806:SF11">
    <property type="entry name" value="CEREVISIN-RELATED"/>
    <property type="match status" value="1"/>
</dbReference>
<reference evidence="7" key="1">
    <citation type="journal article" date="2017" name="Proc. Natl. Acad. Sci. U.S.A.">
        <title>Comparative genomics uncovers the prolific and distinctive metabolic potential of the cyanobacterial genus Moorea.</title>
        <authorList>
            <person name="Leao T."/>
            <person name="Castelao G."/>
            <person name="Korobeynikov A."/>
            <person name="Monroe E.A."/>
            <person name="Podell S."/>
            <person name="Glukhov E."/>
            <person name="Allen E.E."/>
            <person name="Gerwick W.H."/>
            <person name="Gerwick L."/>
        </authorList>
    </citation>
    <scope>NUCLEOTIDE SEQUENCE</scope>
    <source>
        <strain evidence="7">JHB</strain>
    </source>
</reference>
<dbReference type="GO" id="GO:0004252">
    <property type="term" value="F:serine-type endopeptidase activity"/>
    <property type="evidence" value="ECO:0007669"/>
    <property type="project" value="InterPro"/>
</dbReference>
<feature type="domain" description="Peptidase S8/S53" evidence="6">
    <location>
        <begin position="88"/>
        <end position="324"/>
    </location>
</feature>
<evidence type="ECO:0000256" key="4">
    <source>
        <dbReference type="ARBA" id="ARBA00022825"/>
    </source>
</evidence>
<gene>
    <name evidence="7" type="ORF">BJP36_22835</name>
</gene>
<protein>
    <submittedName>
        <fullName evidence="7">S8 family serine peptidase</fullName>
    </submittedName>
</protein>
<dbReference type="SUPFAM" id="SSF49785">
    <property type="entry name" value="Galactose-binding domain-like"/>
    <property type="match status" value="1"/>
</dbReference>
<comment type="caution">
    <text evidence="5">Lacks conserved residue(s) required for the propagation of feature annotation.</text>
</comment>
<dbReference type="InterPro" id="IPR008979">
    <property type="entry name" value="Galactose-bd-like_sf"/>
</dbReference>
<sequence>MKIPIQKTLVWILGGLSISGVIAPALGLDTSISEAGINVYRLHQPPYNLTGRKIAIGQVEIGRPGLFGKDKAAVKNRTVTPAGVFYRNTPAKPNTHVDEHAAMVAAVMVSRDKGLPGVAPGAKLYASAVGSLSRSGQPEECLSAQHIAQQNGSDVRAINFSFGESLQRDPREEAVLDGNALLTLCIDWSARVHDVLYVIAGNQGKGGIPIPTDNFNGINTAYTAKRQGVFNKVDFANLSALPVGIGRRLIRQEINVGSRRSINLVAPGNKISLYDLKGKVTKVSGTSFAAPHITGAVALLQEFGDSALRKLRSRQQKLFLMQSLRAETPNTGLHRLWMNWSTDSRRHEVMKAVLLNSADKIQDLGDGMLLGMSRTIRAKDNHHWLESDAYQDPKIPLDMQMGTGHLNGFRAYQQFKLGQWSPSGIGVPPVGWDYRAVEKSSYRDYVLTKPLAEGSFISLTLAWDRLVELEDENNNDAYDVGESFRDRGLNNLDLYLMPVGEEDTTKSVCASISEADAVEHIFCQVPAQGRYKIRVKYQQQINQRSQAYGLAWWTVPEPK</sequence>
<dbReference type="GO" id="GO:0006508">
    <property type="term" value="P:proteolysis"/>
    <property type="evidence" value="ECO:0007669"/>
    <property type="project" value="UniProtKB-KW"/>
</dbReference>
<evidence type="ECO:0000313" key="7">
    <source>
        <dbReference type="EMBL" id="AOY84838.2"/>
    </source>
</evidence>
<evidence type="ECO:0000256" key="2">
    <source>
        <dbReference type="ARBA" id="ARBA00022670"/>
    </source>
</evidence>
<proteinExistence type="inferred from homology"/>
<evidence type="ECO:0000256" key="3">
    <source>
        <dbReference type="ARBA" id="ARBA00022801"/>
    </source>
</evidence>
<reference evidence="7" key="2">
    <citation type="submission" date="2022-10" db="EMBL/GenBank/DDBJ databases">
        <authorList>
            <person name="Ngo T.-E."/>
        </authorList>
    </citation>
    <scope>NUCLEOTIDE SEQUENCE</scope>
    <source>
        <strain evidence="7">JHB</strain>
    </source>
</reference>
<evidence type="ECO:0000256" key="1">
    <source>
        <dbReference type="ARBA" id="ARBA00011073"/>
    </source>
</evidence>
<dbReference type="PANTHER" id="PTHR43806">
    <property type="entry name" value="PEPTIDASE S8"/>
    <property type="match status" value="1"/>
</dbReference>
<dbReference type="PROSITE" id="PS51892">
    <property type="entry name" value="SUBTILASE"/>
    <property type="match status" value="1"/>
</dbReference>
<keyword evidence="2" id="KW-0645">Protease</keyword>
<keyword evidence="3" id="KW-0378">Hydrolase</keyword>
<dbReference type="SUPFAM" id="SSF52743">
    <property type="entry name" value="Subtilisin-like"/>
    <property type="match status" value="1"/>
</dbReference>
<dbReference type="EMBL" id="CP017708">
    <property type="protein sequence ID" value="AOY84838.2"/>
    <property type="molecule type" value="Genomic_DNA"/>
</dbReference>